<gene>
    <name evidence="5" type="ORF">H9806_08095</name>
</gene>
<proteinExistence type="inferred from homology"/>
<sequence length="446" mass="50788">MFETADPKQPFLVLNRVDLFPDDEKVMVKLYQPLVGATAIALYQTLIQAFDPYSMLSDAEGIYTLQEQLDCSLKELFRSLHKLEGVGLVQTFLADNVVNQVLAFKLLKVPSAQEFFSTSLLASLLKEKVGIEKFSKLSHQFARASKLKQKEIPNAKDISASFLEVFRLPGEEAISPANEVLQAAKENDIPKIEKAQVNHDDHIDWNFMKDQYARYQIEPDQIEINKAQILGVIRTYGLTEQEFIDESLPTLHGNRNLNMRAIENLIADNYRSAHTRKQIKTELNNHANIASPSQISAKTKQLLVDANKLSPAEFLYQAKAEKGGFSSPSEKKVLNVLQNQYGLPSDLINILIYACLTYDSMVSSNLAYRIANDWLQHGVASSTQAMQYLEKRKKQRKYNQSRRFNTGKRVEKGTDWSKKKIKSNNQVDSEELKNFFKNLEDQDKSK</sequence>
<feature type="domain" description="DnaB/C C-terminal" evidence="3">
    <location>
        <begin position="317"/>
        <end position="388"/>
    </location>
</feature>
<comment type="caution">
    <text evidence="5">The sequence shown here is derived from an EMBL/GenBank/DDBJ whole genome shotgun (WGS) entry which is preliminary data.</text>
</comment>
<reference evidence="5" key="2">
    <citation type="submission" date="2021-04" db="EMBL/GenBank/DDBJ databases">
        <authorList>
            <person name="Gilroy R."/>
        </authorList>
    </citation>
    <scope>NUCLEOTIDE SEQUENCE</scope>
    <source>
        <strain evidence="5">F6-686</strain>
    </source>
</reference>
<feature type="compositionally biased region" description="Basic and acidic residues" evidence="2">
    <location>
        <begin position="408"/>
        <end position="418"/>
    </location>
</feature>
<dbReference type="Pfam" id="PF07261">
    <property type="entry name" value="DnaB_2"/>
    <property type="match status" value="1"/>
</dbReference>
<feature type="domain" description="Replicative helicase loading/DNA remodeling protein DnaB N-terminal winged helix" evidence="4">
    <location>
        <begin position="7"/>
        <end position="242"/>
    </location>
</feature>
<evidence type="ECO:0000256" key="2">
    <source>
        <dbReference type="SAM" id="MobiDB-lite"/>
    </source>
</evidence>
<dbReference type="InterPro" id="IPR058660">
    <property type="entry name" value="WHD_DnaB"/>
</dbReference>
<dbReference type="Pfam" id="PF25888">
    <property type="entry name" value="WHD_DnaB"/>
    <property type="match status" value="1"/>
</dbReference>
<protein>
    <submittedName>
        <fullName evidence="5">DnaD domain protein</fullName>
    </submittedName>
</protein>
<dbReference type="AlphaFoldDB" id="A0A9E2KS07"/>
<dbReference type="InterPro" id="IPR006343">
    <property type="entry name" value="DnaB/C_C"/>
</dbReference>
<evidence type="ECO:0000259" key="4">
    <source>
        <dbReference type="Pfam" id="PF25888"/>
    </source>
</evidence>
<dbReference type="EMBL" id="JAHLFT010000104">
    <property type="protein sequence ID" value="MBU3829059.1"/>
    <property type="molecule type" value="Genomic_DNA"/>
</dbReference>
<evidence type="ECO:0000259" key="3">
    <source>
        <dbReference type="Pfam" id="PF07261"/>
    </source>
</evidence>
<dbReference type="Proteomes" id="UP000823844">
    <property type="component" value="Unassembled WGS sequence"/>
</dbReference>
<comment type="similarity">
    <text evidence="1">Belongs to the DnaB/DnaD family.</text>
</comment>
<feature type="region of interest" description="Disordered" evidence="2">
    <location>
        <begin position="396"/>
        <end position="422"/>
    </location>
</feature>
<name>A0A9E2KS07_9LACO</name>
<reference evidence="5" key="1">
    <citation type="journal article" date="2021" name="PeerJ">
        <title>Extensive microbial diversity within the chicken gut microbiome revealed by metagenomics and culture.</title>
        <authorList>
            <person name="Gilroy R."/>
            <person name="Ravi A."/>
            <person name="Getino M."/>
            <person name="Pursley I."/>
            <person name="Horton D.L."/>
            <person name="Alikhan N.F."/>
            <person name="Baker D."/>
            <person name="Gharbi K."/>
            <person name="Hall N."/>
            <person name="Watson M."/>
            <person name="Adriaenssens E.M."/>
            <person name="Foster-Nyarko E."/>
            <person name="Jarju S."/>
            <person name="Secka A."/>
            <person name="Antonio M."/>
            <person name="Oren A."/>
            <person name="Chaudhuri R.R."/>
            <person name="La Ragione R."/>
            <person name="Hildebrand F."/>
            <person name="Pallen M.J."/>
        </authorList>
    </citation>
    <scope>NUCLEOTIDE SEQUENCE</scope>
    <source>
        <strain evidence="5">F6-686</strain>
    </source>
</reference>
<evidence type="ECO:0000256" key="1">
    <source>
        <dbReference type="ARBA" id="ARBA00093462"/>
    </source>
</evidence>
<organism evidence="5 6">
    <name type="scientific">Candidatus Lactobacillus pullistercoris</name>
    <dbReference type="NCBI Taxonomy" id="2838636"/>
    <lineage>
        <taxon>Bacteria</taxon>
        <taxon>Bacillati</taxon>
        <taxon>Bacillota</taxon>
        <taxon>Bacilli</taxon>
        <taxon>Lactobacillales</taxon>
        <taxon>Lactobacillaceae</taxon>
        <taxon>Lactobacillus</taxon>
    </lineage>
</organism>
<evidence type="ECO:0000313" key="5">
    <source>
        <dbReference type="EMBL" id="MBU3829059.1"/>
    </source>
</evidence>
<evidence type="ECO:0000313" key="6">
    <source>
        <dbReference type="Proteomes" id="UP000823844"/>
    </source>
</evidence>
<accession>A0A9E2KS07</accession>